<organism evidence="4 5">
    <name type="scientific">Oceanidesulfovibrio marinus</name>
    <dbReference type="NCBI Taxonomy" id="370038"/>
    <lineage>
        <taxon>Bacteria</taxon>
        <taxon>Pseudomonadati</taxon>
        <taxon>Thermodesulfobacteriota</taxon>
        <taxon>Desulfovibrionia</taxon>
        <taxon>Desulfovibrionales</taxon>
        <taxon>Desulfovibrionaceae</taxon>
        <taxon>Oceanidesulfovibrio</taxon>
    </lineage>
</organism>
<feature type="domain" description="NADPH-dependent FMN reductase-like" evidence="3">
    <location>
        <begin position="3"/>
        <end position="111"/>
    </location>
</feature>
<sequence>MIDILGVSGTPRRNGNSDAMAEAVLAAAEAQGMATRMVRLRDYDFGPCVGCERCRKDKACTRLMDGMQLIYPLLQKARGLVLVSPVHTYNISALMKAFIDRLYCYYDFEDGVPRAWSSRLAGQGRKAVLACVAEQLEQENLGVAMEAMRMPLASHDYEIVGELPVLGLFRAGAVRSHEEALERCATLGRELAKALHGPVSDRSTASRT</sequence>
<dbReference type="Proteomes" id="UP000434052">
    <property type="component" value="Unassembled WGS sequence"/>
</dbReference>
<accession>A0A6P1ZCU3</accession>
<dbReference type="RefSeq" id="WP_144307314.1">
    <property type="nucleotide sequence ID" value="NZ_QMIF01000022.1"/>
</dbReference>
<evidence type="ECO:0000313" key="5">
    <source>
        <dbReference type="Proteomes" id="UP000434052"/>
    </source>
</evidence>
<dbReference type="InterPro" id="IPR029039">
    <property type="entry name" value="Flavoprotein-like_sf"/>
</dbReference>
<gene>
    <name evidence="4" type="ORF">DQK91_20690</name>
</gene>
<dbReference type="SUPFAM" id="SSF52218">
    <property type="entry name" value="Flavoproteins"/>
    <property type="match status" value="1"/>
</dbReference>
<dbReference type="Pfam" id="PF03358">
    <property type="entry name" value="FMN_red"/>
    <property type="match status" value="1"/>
</dbReference>
<dbReference type="AlphaFoldDB" id="A0A6P1ZCU3"/>
<dbReference type="InterPro" id="IPR051796">
    <property type="entry name" value="ISF_SsuE-like"/>
</dbReference>
<evidence type="ECO:0000313" key="4">
    <source>
        <dbReference type="EMBL" id="TVM30526.1"/>
    </source>
</evidence>
<evidence type="ECO:0000259" key="3">
    <source>
        <dbReference type="Pfam" id="PF03358"/>
    </source>
</evidence>
<dbReference type="EMBL" id="QMIF01000022">
    <property type="protein sequence ID" value="TVM30526.1"/>
    <property type="molecule type" value="Genomic_DNA"/>
</dbReference>
<name>A0A6P1ZCU3_9BACT</name>
<reference evidence="4 5" key="1">
    <citation type="submission" date="2018-06" db="EMBL/GenBank/DDBJ databases">
        <title>Complete genome of Desulfovibrio marinus P48SEP.</title>
        <authorList>
            <person name="Crispim J.S."/>
            <person name="Vidigal P.M.P."/>
            <person name="Silva L.C.F."/>
            <person name="Araujo L.C."/>
            <person name="Laguardia C.N."/>
            <person name="Dias R.S."/>
            <person name="Sousa M.P."/>
            <person name="Paula S.O."/>
            <person name="Silva C."/>
        </authorList>
    </citation>
    <scope>NUCLEOTIDE SEQUENCE [LARGE SCALE GENOMIC DNA]</scope>
    <source>
        <strain evidence="4 5">P48SEP</strain>
    </source>
</reference>
<protein>
    <submittedName>
        <fullName evidence="4">Flavodoxin family protein</fullName>
    </submittedName>
</protein>
<keyword evidence="2" id="KW-0288">FMN</keyword>
<evidence type="ECO:0000256" key="2">
    <source>
        <dbReference type="ARBA" id="ARBA00022643"/>
    </source>
</evidence>
<evidence type="ECO:0000256" key="1">
    <source>
        <dbReference type="ARBA" id="ARBA00022630"/>
    </source>
</evidence>
<keyword evidence="1" id="KW-0285">Flavoprotein</keyword>
<proteinExistence type="predicted"/>
<dbReference type="InterPro" id="IPR005025">
    <property type="entry name" value="FMN_Rdtase-like_dom"/>
</dbReference>
<dbReference type="PANTHER" id="PTHR43278">
    <property type="entry name" value="NAD(P)H-DEPENDENT FMN-CONTAINING OXIDOREDUCTASE YWQN-RELATED"/>
    <property type="match status" value="1"/>
</dbReference>
<dbReference type="Gene3D" id="3.40.50.360">
    <property type="match status" value="1"/>
</dbReference>
<dbReference type="PANTHER" id="PTHR43278:SF1">
    <property type="entry name" value="IRON-SULFUR FLAVOPROTEIN MJ1083"/>
    <property type="match status" value="1"/>
</dbReference>
<dbReference type="GO" id="GO:0016491">
    <property type="term" value="F:oxidoreductase activity"/>
    <property type="evidence" value="ECO:0007669"/>
    <property type="project" value="InterPro"/>
</dbReference>
<dbReference type="OrthoDB" id="9790975at2"/>
<comment type="caution">
    <text evidence="4">The sequence shown here is derived from an EMBL/GenBank/DDBJ whole genome shotgun (WGS) entry which is preliminary data.</text>
</comment>